<evidence type="ECO:0000313" key="11">
    <source>
        <dbReference type="EMBL" id="OGK17377.1"/>
    </source>
</evidence>
<organism evidence="11 12">
    <name type="scientific">Candidatus Roizmanbacteria bacterium RIFCSPHIGHO2_01_FULL_39_12c</name>
    <dbReference type="NCBI Taxonomy" id="1802031"/>
    <lineage>
        <taxon>Bacteria</taxon>
        <taxon>Candidatus Roizmaniibacteriota</taxon>
    </lineage>
</organism>
<dbReference type="GO" id="GO:0005524">
    <property type="term" value="F:ATP binding"/>
    <property type="evidence" value="ECO:0007669"/>
    <property type="project" value="UniProtKB-UniRule"/>
</dbReference>
<sequence length="284" mass="31886">MNLRQVRKKIKSIANVKKITKAMQMVSAIKMKKAQTAAIESKPYRLNLEKIINKLVISLDAKYSSLLTSATSVSQKKLAVLITSNKGLCGVFHFNLFRHVMQNIDLKNTDFITLGKKGALFINRSGSRILADFSQTNQLDVISAVFQTVLSNFLGSEYKEALLIYNKFINTLKYEPVIKTILPVKLEAVIGQISLSKNEYLIEPSARTIIDSLLKSFVQEEIRGAVVESLASEHSARMIAMKSATDNAEDVLYNLTFLRNQLRQEKITYELLDMVTAKESVESS</sequence>
<dbReference type="SUPFAM" id="SSF52943">
    <property type="entry name" value="ATP synthase (F1-ATPase), gamma subunit"/>
    <property type="match status" value="1"/>
</dbReference>
<evidence type="ECO:0000256" key="2">
    <source>
        <dbReference type="ARBA" id="ARBA00004170"/>
    </source>
</evidence>
<keyword evidence="9 10" id="KW-0066">ATP synthesis</keyword>
<dbReference type="GO" id="GO:0042777">
    <property type="term" value="P:proton motive force-driven plasma membrane ATP synthesis"/>
    <property type="evidence" value="ECO:0007669"/>
    <property type="project" value="UniProtKB-UniRule"/>
</dbReference>
<protein>
    <recommendedName>
        <fullName evidence="10">ATP synthase gamma chain</fullName>
    </recommendedName>
    <alternativeName>
        <fullName evidence="10">ATP synthase F1 sector gamma subunit</fullName>
    </alternativeName>
    <alternativeName>
        <fullName evidence="10">F-ATPase gamma subunit</fullName>
    </alternativeName>
</protein>
<dbReference type="InterPro" id="IPR035968">
    <property type="entry name" value="ATP_synth_F1_ATPase_gsu"/>
</dbReference>
<evidence type="ECO:0000256" key="10">
    <source>
        <dbReference type="HAMAP-Rule" id="MF_00815"/>
    </source>
</evidence>
<evidence type="ECO:0000313" key="12">
    <source>
        <dbReference type="Proteomes" id="UP000177208"/>
    </source>
</evidence>
<dbReference type="Proteomes" id="UP000177208">
    <property type="component" value="Unassembled WGS sequence"/>
</dbReference>
<keyword evidence="8 10" id="KW-0139">CF(1)</keyword>
<dbReference type="PANTHER" id="PTHR11693">
    <property type="entry name" value="ATP SYNTHASE GAMMA CHAIN"/>
    <property type="match status" value="1"/>
</dbReference>
<keyword evidence="10" id="KW-1003">Cell membrane</keyword>
<accession>A0A1F7GEQ3</accession>
<dbReference type="InterPro" id="IPR000131">
    <property type="entry name" value="ATP_synth_F1_gsu"/>
</dbReference>
<dbReference type="PANTHER" id="PTHR11693:SF22">
    <property type="entry name" value="ATP SYNTHASE SUBUNIT GAMMA, MITOCHONDRIAL"/>
    <property type="match status" value="1"/>
</dbReference>
<dbReference type="PRINTS" id="PR00126">
    <property type="entry name" value="ATPASEGAMMA"/>
</dbReference>
<dbReference type="Gene3D" id="3.40.1380.10">
    <property type="match status" value="1"/>
</dbReference>
<name>A0A1F7GEQ3_9BACT</name>
<comment type="caution">
    <text evidence="11">The sequence shown here is derived from an EMBL/GenBank/DDBJ whole genome shotgun (WGS) entry which is preliminary data.</text>
</comment>
<keyword evidence="4 10" id="KW-0813">Transport</keyword>
<dbReference type="AlphaFoldDB" id="A0A1F7GEQ3"/>
<evidence type="ECO:0000256" key="3">
    <source>
        <dbReference type="ARBA" id="ARBA00007681"/>
    </source>
</evidence>
<evidence type="ECO:0000256" key="6">
    <source>
        <dbReference type="ARBA" id="ARBA00023065"/>
    </source>
</evidence>
<gene>
    <name evidence="10" type="primary">atpG</name>
    <name evidence="11" type="ORF">A2774_04235</name>
</gene>
<dbReference type="GO" id="GO:0046933">
    <property type="term" value="F:proton-transporting ATP synthase activity, rotational mechanism"/>
    <property type="evidence" value="ECO:0007669"/>
    <property type="project" value="UniProtKB-UniRule"/>
</dbReference>
<evidence type="ECO:0000256" key="9">
    <source>
        <dbReference type="ARBA" id="ARBA00023310"/>
    </source>
</evidence>
<evidence type="ECO:0000256" key="4">
    <source>
        <dbReference type="ARBA" id="ARBA00022448"/>
    </source>
</evidence>
<dbReference type="NCBIfam" id="TIGR01146">
    <property type="entry name" value="ATPsyn_F1gamma"/>
    <property type="match status" value="1"/>
</dbReference>
<evidence type="ECO:0000256" key="8">
    <source>
        <dbReference type="ARBA" id="ARBA00023196"/>
    </source>
</evidence>
<dbReference type="EMBL" id="MFZG01000009">
    <property type="protein sequence ID" value="OGK17377.1"/>
    <property type="molecule type" value="Genomic_DNA"/>
</dbReference>
<comment type="similarity">
    <text evidence="3 10">Belongs to the ATPase gamma chain family.</text>
</comment>
<proteinExistence type="inferred from homology"/>
<keyword evidence="5 10" id="KW-0375">Hydrogen ion transport</keyword>
<comment type="subcellular location">
    <subcellularLocation>
        <location evidence="10">Cell membrane</location>
        <topology evidence="10">Peripheral membrane protein</topology>
    </subcellularLocation>
    <subcellularLocation>
        <location evidence="2">Membrane</location>
        <topology evidence="2">Peripheral membrane protein</topology>
    </subcellularLocation>
</comment>
<dbReference type="HAMAP" id="MF_00815">
    <property type="entry name" value="ATP_synth_gamma_bact"/>
    <property type="match status" value="1"/>
</dbReference>
<comment type="subunit">
    <text evidence="10">F-type ATPases have 2 components, CF(1) - the catalytic core - and CF(0) - the membrane proton channel. CF(1) has five subunits: alpha(3), beta(3), gamma(1), delta(1), epsilon(1). CF(0) has three main subunits: a, b and c.</text>
</comment>
<evidence type="ECO:0000256" key="1">
    <source>
        <dbReference type="ARBA" id="ARBA00003456"/>
    </source>
</evidence>
<dbReference type="CDD" id="cd12151">
    <property type="entry name" value="F1-ATPase_gamma"/>
    <property type="match status" value="1"/>
</dbReference>
<dbReference type="GO" id="GO:0045259">
    <property type="term" value="C:proton-transporting ATP synthase complex"/>
    <property type="evidence" value="ECO:0007669"/>
    <property type="project" value="UniProtKB-KW"/>
</dbReference>
<dbReference type="Pfam" id="PF00231">
    <property type="entry name" value="ATP-synt"/>
    <property type="match status" value="1"/>
</dbReference>
<comment type="function">
    <text evidence="1 10">Produces ATP from ADP in the presence of a proton gradient across the membrane. The gamma chain is believed to be important in regulating ATPase activity and the flow of protons through the CF(0) complex.</text>
</comment>
<dbReference type="Gene3D" id="1.10.287.80">
    <property type="entry name" value="ATP synthase, gamma subunit, helix hairpin domain"/>
    <property type="match status" value="1"/>
</dbReference>
<dbReference type="GO" id="GO:0005886">
    <property type="term" value="C:plasma membrane"/>
    <property type="evidence" value="ECO:0007669"/>
    <property type="project" value="UniProtKB-SubCell"/>
</dbReference>
<evidence type="ECO:0000256" key="5">
    <source>
        <dbReference type="ARBA" id="ARBA00022781"/>
    </source>
</evidence>
<keyword evidence="7 10" id="KW-0472">Membrane</keyword>
<reference evidence="11 12" key="1">
    <citation type="journal article" date="2016" name="Nat. Commun.">
        <title>Thousands of microbial genomes shed light on interconnected biogeochemical processes in an aquifer system.</title>
        <authorList>
            <person name="Anantharaman K."/>
            <person name="Brown C.T."/>
            <person name="Hug L.A."/>
            <person name="Sharon I."/>
            <person name="Castelle C.J."/>
            <person name="Probst A.J."/>
            <person name="Thomas B.C."/>
            <person name="Singh A."/>
            <person name="Wilkins M.J."/>
            <person name="Karaoz U."/>
            <person name="Brodie E.L."/>
            <person name="Williams K.H."/>
            <person name="Hubbard S.S."/>
            <person name="Banfield J.F."/>
        </authorList>
    </citation>
    <scope>NUCLEOTIDE SEQUENCE [LARGE SCALE GENOMIC DNA]</scope>
</reference>
<evidence type="ECO:0000256" key="7">
    <source>
        <dbReference type="ARBA" id="ARBA00023136"/>
    </source>
</evidence>
<keyword evidence="6 10" id="KW-0406">Ion transport</keyword>